<feature type="transmembrane region" description="Helical" evidence="1">
    <location>
        <begin position="218"/>
        <end position="238"/>
    </location>
</feature>
<feature type="transmembrane region" description="Helical" evidence="1">
    <location>
        <begin position="1012"/>
        <end position="1033"/>
    </location>
</feature>
<name>A0A8J3LYV4_9MICO</name>
<feature type="transmembrane region" description="Helical" evidence="1">
    <location>
        <begin position="883"/>
        <end position="904"/>
    </location>
</feature>
<feature type="transmembrane region" description="Helical" evidence="1">
    <location>
        <begin position="435"/>
        <end position="453"/>
    </location>
</feature>
<protein>
    <submittedName>
        <fullName evidence="2">Uncharacterized protein</fullName>
    </submittedName>
</protein>
<dbReference type="AlphaFoldDB" id="A0A8J3LYV4"/>
<feature type="transmembrane region" description="Helical" evidence="1">
    <location>
        <begin position="109"/>
        <end position="128"/>
    </location>
</feature>
<feature type="transmembrane region" description="Helical" evidence="1">
    <location>
        <begin position="1068"/>
        <end position="1085"/>
    </location>
</feature>
<feature type="transmembrane region" description="Helical" evidence="1">
    <location>
        <begin position="489"/>
        <end position="509"/>
    </location>
</feature>
<organism evidence="2 3">
    <name type="scientific">Pseudolysinimonas yzui</name>
    <dbReference type="NCBI Taxonomy" id="2708254"/>
    <lineage>
        <taxon>Bacteria</taxon>
        <taxon>Bacillati</taxon>
        <taxon>Actinomycetota</taxon>
        <taxon>Actinomycetes</taxon>
        <taxon>Micrococcales</taxon>
        <taxon>Microbacteriaceae</taxon>
        <taxon>Pseudolysinimonas</taxon>
    </lineage>
</organism>
<keyword evidence="1" id="KW-1133">Transmembrane helix</keyword>
<feature type="transmembrane region" description="Helical" evidence="1">
    <location>
        <begin position="678"/>
        <end position="699"/>
    </location>
</feature>
<gene>
    <name evidence="2" type="ORF">GCM10011600_05850</name>
</gene>
<feature type="transmembrane region" description="Helical" evidence="1">
    <location>
        <begin position="545"/>
        <end position="563"/>
    </location>
</feature>
<evidence type="ECO:0000313" key="2">
    <source>
        <dbReference type="EMBL" id="GHF07915.1"/>
    </source>
</evidence>
<dbReference type="Proteomes" id="UP000617531">
    <property type="component" value="Unassembled WGS sequence"/>
</dbReference>
<reference evidence="2" key="2">
    <citation type="submission" date="2020-09" db="EMBL/GenBank/DDBJ databases">
        <authorList>
            <person name="Sun Q."/>
            <person name="Zhou Y."/>
        </authorList>
    </citation>
    <scope>NUCLEOTIDE SEQUENCE</scope>
    <source>
        <strain evidence="2">CGMCC 1.16548</strain>
    </source>
</reference>
<feature type="transmembrane region" description="Helical" evidence="1">
    <location>
        <begin position="956"/>
        <end position="975"/>
    </location>
</feature>
<dbReference type="RefSeq" id="WP_191281858.1">
    <property type="nucleotide sequence ID" value="NZ_BNAI01000001.1"/>
</dbReference>
<dbReference type="InterPro" id="IPR058062">
    <property type="entry name" value="SCO7613_C"/>
</dbReference>
<reference evidence="2" key="1">
    <citation type="journal article" date="2014" name="Int. J. Syst. Evol. Microbiol.">
        <title>Complete genome sequence of Corynebacterium casei LMG S-19264T (=DSM 44701T), isolated from a smear-ripened cheese.</title>
        <authorList>
            <consortium name="US DOE Joint Genome Institute (JGI-PGF)"/>
            <person name="Walter F."/>
            <person name="Albersmeier A."/>
            <person name="Kalinowski J."/>
            <person name="Ruckert C."/>
        </authorList>
    </citation>
    <scope>NUCLEOTIDE SEQUENCE</scope>
    <source>
        <strain evidence="2">CGMCC 1.16548</strain>
    </source>
</reference>
<feature type="transmembrane region" description="Helical" evidence="1">
    <location>
        <begin position="622"/>
        <end position="643"/>
    </location>
</feature>
<keyword evidence="3" id="KW-1185">Reference proteome</keyword>
<feature type="transmembrane region" description="Helical" evidence="1">
    <location>
        <begin position="192"/>
        <end position="211"/>
    </location>
</feature>
<comment type="caution">
    <text evidence="2">The sequence shown here is derived from an EMBL/GenBank/DDBJ whole genome shotgun (WGS) entry which is preliminary data.</text>
</comment>
<feature type="transmembrane region" description="Helical" evidence="1">
    <location>
        <begin position="465"/>
        <end position="483"/>
    </location>
</feature>
<dbReference type="EMBL" id="BNAI01000001">
    <property type="protein sequence ID" value="GHF07915.1"/>
    <property type="molecule type" value="Genomic_DNA"/>
</dbReference>
<feature type="transmembrane region" description="Helical" evidence="1">
    <location>
        <begin position="274"/>
        <end position="295"/>
    </location>
</feature>
<feature type="transmembrane region" description="Helical" evidence="1">
    <location>
        <begin position="307"/>
        <end position="325"/>
    </location>
</feature>
<keyword evidence="1" id="KW-0472">Membrane</keyword>
<evidence type="ECO:0000313" key="3">
    <source>
        <dbReference type="Proteomes" id="UP000617531"/>
    </source>
</evidence>
<feature type="transmembrane region" description="Helical" evidence="1">
    <location>
        <begin position="987"/>
        <end position="1006"/>
    </location>
</feature>
<feature type="transmembrane region" description="Helical" evidence="1">
    <location>
        <begin position="856"/>
        <end position="877"/>
    </location>
</feature>
<feature type="transmembrane region" description="Helical" evidence="1">
    <location>
        <begin position="167"/>
        <end position="186"/>
    </location>
</feature>
<feature type="transmembrane region" description="Helical" evidence="1">
    <location>
        <begin position="521"/>
        <end position="539"/>
    </location>
</feature>
<feature type="transmembrane region" description="Helical" evidence="1">
    <location>
        <begin position="570"/>
        <end position="591"/>
    </location>
</feature>
<feature type="transmembrane region" description="Helical" evidence="1">
    <location>
        <begin position="649"/>
        <end position="666"/>
    </location>
</feature>
<feature type="transmembrane region" description="Helical" evidence="1">
    <location>
        <begin position="597"/>
        <end position="615"/>
    </location>
</feature>
<feature type="transmembrane region" description="Helical" evidence="1">
    <location>
        <begin position="805"/>
        <end position="825"/>
    </location>
</feature>
<feature type="transmembrane region" description="Helical" evidence="1">
    <location>
        <begin position="1045"/>
        <end position="1062"/>
    </location>
</feature>
<accession>A0A8J3LYV4</accession>
<keyword evidence="1" id="KW-0812">Transmembrane</keyword>
<feature type="transmembrane region" description="Helical" evidence="1">
    <location>
        <begin position="1184"/>
        <end position="1204"/>
    </location>
</feature>
<feature type="transmembrane region" description="Helical" evidence="1">
    <location>
        <begin position="134"/>
        <end position="155"/>
    </location>
</feature>
<proteinExistence type="predicted"/>
<feature type="transmembrane region" description="Helical" evidence="1">
    <location>
        <begin position="754"/>
        <end position="773"/>
    </location>
</feature>
<feature type="transmembrane region" description="Helical" evidence="1">
    <location>
        <begin position="779"/>
        <end position="798"/>
    </location>
</feature>
<feature type="transmembrane region" description="Helical" evidence="1">
    <location>
        <begin position="1106"/>
        <end position="1124"/>
    </location>
</feature>
<feature type="transmembrane region" description="Helical" evidence="1">
    <location>
        <begin position="395"/>
        <end position="415"/>
    </location>
</feature>
<feature type="transmembrane region" description="Helical" evidence="1">
    <location>
        <begin position="244"/>
        <end position="262"/>
    </location>
</feature>
<feature type="transmembrane region" description="Helical" evidence="1">
    <location>
        <begin position="916"/>
        <end position="936"/>
    </location>
</feature>
<feature type="transmembrane region" description="Helical" evidence="1">
    <location>
        <begin position="831"/>
        <end position="849"/>
    </location>
</feature>
<dbReference type="NCBIfam" id="NF047321">
    <property type="entry name" value="SCO7613_CTERM"/>
    <property type="match status" value="1"/>
</dbReference>
<feature type="transmembrane region" description="Helical" evidence="1">
    <location>
        <begin position="332"/>
        <end position="349"/>
    </location>
</feature>
<feature type="transmembrane region" description="Helical" evidence="1">
    <location>
        <begin position="1158"/>
        <end position="1178"/>
    </location>
</feature>
<feature type="transmembrane region" description="Helical" evidence="1">
    <location>
        <begin position="361"/>
        <end position="383"/>
    </location>
</feature>
<feature type="transmembrane region" description="Helical" evidence="1">
    <location>
        <begin position="711"/>
        <end position="734"/>
    </location>
</feature>
<feature type="transmembrane region" description="Helical" evidence="1">
    <location>
        <begin position="1130"/>
        <end position="1151"/>
    </location>
</feature>
<sequence length="1222" mass="126369">MAWSDAAAKYLRSSTSCPRCERGPVGPEHCPNCGAILVGEVADELRAVSAEAAELLTRRQEIIGRLSTKAALAPPPTGQPAAAAAPATAVAPVLTAAPASSSQVSLQSVLAIAGAVLVAVAIVVFRFFNVDVDISARRVVIAVVTVLFLGFAWLLARGRLTFSAEAVGALAMVFVALDIWAISEIVPEGVSGWTFAAIATLIASLLTLLIAVLVRLRVWLWLALVGLIFVPAFFGYAVDGPWSAIVGHLGAVAVALVGFEVARRLTTRFDSPLLADRVTVTLGAALFGAFALLALPTVGFGLDRVEWVLGSALVIAALAALCGVATRTLAPAAWSAFVGALGALAAGILPFALDLSGDDQAWWLALAPAAAAVGLAAIALIPWPARVQRPPVRGGALVVAMLAAVPAALVGMTQLFSPVFGWLGQRSIFEATPSLAAIVGLAAATVGVFALAVAVRRDGRSWQPWLILTAWLAAATLTAAPAWSGLAPVGQAIVGVVIAAGIGLVVLLVPRARDAALSLRAAFLLAAHVILLFLALLSWTDESLTVAVGAAIVATLVVLAMALPATFRPLYVVVGYGYALVLVARGLDLLGLDTIPVIAYTATAASVFALVVTLVRRVRAPLWYAQLAVTAVPFVIGVATMIAERTWETALANAAIFALSLTLTLTRRPGLTRIVRSGAAALLLPSLAVVVVNVIPRIIETGIVPAWEGGGGAPVTLPVIATVVALVLPTTPLIAGSLRRGDVADADVASVRQWIEISAFVTGGITALLSLVLETPDLGTALLVFLIIGIGAAGASIFAKRRYGWWLAAGCWTAALWCVWGLAGIRDVEPYVYPPAVAAVIIGVVLTLRGRAGASLVAPGLAIAIATSLVVLVASGSGEDAVLPWRALALLAASLVLLLIGTVLMRRSLTQGWERLRSLCLPALIASIGAASAGTIQAVRYGVEADDLGLGHPDLVVWPVLTFSVVAAMLAASAGRSLPGAGRWAQVPALVFLVVGPISAVAPGVAPMWVLWTLALVLLLFMLVTVLAALRAADRGEVTILPPTWVVFLAAWCVAVAGWSVRDLNVEWFSLPLGLALVGAGALVLRRDPVEQPGTLTSWPVGFRKSWAVLAPGIVVTVLPSVLATGTNPATWRAILVLTLALVALLAGALLRYAAPFVLSLVTFGVEILVILVVLVAGRDIDPVVFYVAAGAAGSILITVGIWFERRSRGDQANSARMRDLR</sequence>
<evidence type="ECO:0000256" key="1">
    <source>
        <dbReference type="SAM" id="Phobius"/>
    </source>
</evidence>